<dbReference type="SUPFAM" id="SSF54826">
    <property type="entry name" value="Enolase N-terminal domain-like"/>
    <property type="match status" value="1"/>
</dbReference>
<dbReference type="SFLD" id="SFLDG00179">
    <property type="entry name" value="mandelate_racemase"/>
    <property type="match status" value="1"/>
</dbReference>
<dbReference type="SUPFAM" id="SSF51604">
    <property type="entry name" value="Enolase C-terminal domain-like"/>
    <property type="match status" value="1"/>
</dbReference>
<dbReference type="EMBL" id="VBSN01000049">
    <property type="protein sequence ID" value="KAA6438263.1"/>
    <property type="molecule type" value="Genomic_DNA"/>
</dbReference>
<gene>
    <name evidence="3" type="ORF">FEM33_16290</name>
</gene>
<sequence>MIENKTMNRRNFLNAASLLPALAWTDVFAKNRSKSDEKLVVTALDVHEIKVNARGNWFFIELKTNKGISGLGEASHGFSASVTDGKNQLKTELKAFFELVKNESPFAVEQFRQRGLQKAAQKGKVAITAFSAIEQALWDLNGKALGVPVYNLLGGKLREKLKVYANINRATNERDANGRRLVSSFQSNAESAMKNGFKAVKLAPFDEMKPLQTADEKQIASDLDYAVNCIEAVRKTIGTETDLLIDVHSHLDKKLAIATAKRLQPSNLYWFEEAVDPEKYPGDTKEITDAIMQASAGGESIFGRQGFEKLINTRALDMIMPDVKHCGGIQELRFIAAQAETAGNITVAPHNPSGPVSTAASVQVCAAIPNFSILEYAYGEVPWRAELLNPVENFKDGYIHVPETPGLGHELNYELIRKYAV</sequence>
<keyword evidence="1" id="KW-0456">Lyase</keyword>
<organism evidence="3 4">
    <name type="scientific">Dyadobacter flavalbus</name>
    <dbReference type="NCBI Taxonomy" id="2579942"/>
    <lineage>
        <taxon>Bacteria</taxon>
        <taxon>Pseudomonadati</taxon>
        <taxon>Bacteroidota</taxon>
        <taxon>Cytophagia</taxon>
        <taxon>Cytophagales</taxon>
        <taxon>Spirosomataceae</taxon>
        <taxon>Dyadobacter</taxon>
    </lineage>
</organism>
<dbReference type="InterPro" id="IPR013341">
    <property type="entry name" value="Mandelate_racemase_N_dom"/>
</dbReference>
<dbReference type="GO" id="GO:0009063">
    <property type="term" value="P:amino acid catabolic process"/>
    <property type="evidence" value="ECO:0007669"/>
    <property type="project" value="InterPro"/>
</dbReference>
<comment type="caution">
    <text evidence="3">The sequence shown here is derived from an EMBL/GenBank/DDBJ whole genome shotgun (WGS) entry which is preliminary data.</text>
</comment>
<protein>
    <submittedName>
        <fullName evidence="3">Mandelate racemase/muconate lactonizing enzyme family protein</fullName>
    </submittedName>
</protein>
<name>A0A5M8QUZ1_9BACT</name>
<reference evidence="3 4" key="1">
    <citation type="submission" date="2019-05" db="EMBL/GenBank/DDBJ databases">
        <authorList>
            <person name="Qu J.-H."/>
        </authorList>
    </citation>
    <scope>NUCLEOTIDE SEQUENCE [LARGE SCALE GENOMIC DNA]</scope>
    <source>
        <strain evidence="3 4">NS28</strain>
    </source>
</reference>
<dbReference type="InterPro" id="IPR029065">
    <property type="entry name" value="Enolase_C-like"/>
</dbReference>
<dbReference type="Gene3D" id="3.20.20.120">
    <property type="entry name" value="Enolase-like C-terminal domain"/>
    <property type="match status" value="1"/>
</dbReference>
<dbReference type="CDD" id="cd03316">
    <property type="entry name" value="MR_like"/>
    <property type="match status" value="1"/>
</dbReference>
<dbReference type="Proteomes" id="UP000323994">
    <property type="component" value="Unassembled WGS sequence"/>
</dbReference>
<dbReference type="Gene3D" id="3.30.390.10">
    <property type="entry name" value="Enolase-like, N-terminal domain"/>
    <property type="match status" value="1"/>
</dbReference>
<dbReference type="InterPro" id="IPR036849">
    <property type="entry name" value="Enolase-like_C_sf"/>
</dbReference>
<evidence type="ECO:0000313" key="3">
    <source>
        <dbReference type="EMBL" id="KAA6438263.1"/>
    </source>
</evidence>
<dbReference type="SFLD" id="SFLDS00001">
    <property type="entry name" value="Enolase"/>
    <property type="match status" value="1"/>
</dbReference>
<dbReference type="InterPro" id="IPR029017">
    <property type="entry name" value="Enolase-like_N"/>
</dbReference>
<dbReference type="PROSITE" id="PS00908">
    <property type="entry name" value="MR_MLE_1"/>
    <property type="match status" value="1"/>
</dbReference>
<dbReference type="Pfam" id="PF02746">
    <property type="entry name" value="MR_MLE_N"/>
    <property type="match status" value="1"/>
</dbReference>
<dbReference type="GO" id="GO:0016829">
    <property type="term" value="F:lyase activity"/>
    <property type="evidence" value="ECO:0007669"/>
    <property type="project" value="UniProtKB-KW"/>
</dbReference>
<dbReference type="InterPro" id="IPR018110">
    <property type="entry name" value="Mandel_Rmase/mucon_lact_enz_CS"/>
</dbReference>
<dbReference type="PANTHER" id="PTHR48080">
    <property type="entry name" value="D-GALACTONATE DEHYDRATASE-RELATED"/>
    <property type="match status" value="1"/>
</dbReference>
<feature type="domain" description="Mandelate racemase/muconate lactonizing enzyme C-terminal" evidence="2">
    <location>
        <begin position="182"/>
        <end position="294"/>
    </location>
</feature>
<dbReference type="InterPro" id="IPR013342">
    <property type="entry name" value="Mandelate_racemase_C"/>
</dbReference>
<accession>A0A5M8QUZ1</accession>
<dbReference type="AlphaFoldDB" id="A0A5M8QUZ1"/>
<dbReference type="Pfam" id="PF13378">
    <property type="entry name" value="MR_MLE_C"/>
    <property type="match status" value="1"/>
</dbReference>
<evidence type="ECO:0000313" key="4">
    <source>
        <dbReference type="Proteomes" id="UP000323994"/>
    </source>
</evidence>
<dbReference type="PANTHER" id="PTHR48080:SF2">
    <property type="entry name" value="D-GALACTONATE DEHYDRATASE"/>
    <property type="match status" value="1"/>
</dbReference>
<evidence type="ECO:0000256" key="1">
    <source>
        <dbReference type="ARBA" id="ARBA00023239"/>
    </source>
</evidence>
<keyword evidence="4" id="KW-1185">Reference proteome</keyword>
<dbReference type="SMART" id="SM00922">
    <property type="entry name" value="MR_MLE"/>
    <property type="match status" value="1"/>
</dbReference>
<dbReference type="InterPro" id="IPR034593">
    <property type="entry name" value="DgoD-like"/>
</dbReference>
<dbReference type="GO" id="GO:0016854">
    <property type="term" value="F:racemase and epimerase activity"/>
    <property type="evidence" value="ECO:0007669"/>
    <property type="project" value="UniProtKB-ARBA"/>
</dbReference>
<evidence type="ECO:0000259" key="2">
    <source>
        <dbReference type="SMART" id="SM00922"/>
    </source>
</evidence>
<proteinExistence type="predicted"/>